<dbReference type="InterPro" id="IPR035980">
    <property type="entry name" value="Ribosomal_bS6_sf"/>
</dbReference>
<keyword evidence="5 7" id="KW-0687">Ribonucleoprotein</keyword>
<dbReference type="Proteomes" id="UP000886106">
    <property type="component" value="Unassembled WGS sequence"/>
</dbReference>
<protein>
    <recommendedName>
        <fullName evidence="6 7">Small ribosomal subunit protein bS6</fullName>
    </recommendedName>
</protein>
<keyword evidence="4 7" id="KW-0689">Ribosomal protein</keyword>
<dbReference type="InterPro" id="IPR020815">
    <property type="entry name" value="Ribosomal_bS6_CS"/>
</dbReference>
<dbReference type="InterPro" id="IPR014717">
    <property type="entry name" value="Transl_elong_EF1B/ribsomal_bS6"/>
</dbReference>
<dbReference type="PANTHER" id="PTHR21011">
    <property type="entry name" value="MITOCHONDRIAL 28S RIBOSOMAL PROTEIN S6"/>
    <property type="match status" value="1"/>
</dbReference>
<dbReference type="GO" id="GO:0005840">
    <property type="term" value="C:ribosome"/>
    <property type="evidence" value="ECO:0007669"/>
    <property type="project" value="UniProtKB-KW"/>
</dbReference>
<keyword evidence="2 7" id="KW-0699">rRNA-binding</keyword>
<organism evidence="8">
    <name type="scientific">candidate division WWE3 bacterium</name>
    <dbReference type="NCBI Taxonomy" id="2053526"/>
    <lineage>
        <taxon>Bacteria</taxon>
        <taxon>Katanobacteria</taxon>
    </lineage>
</organism>
<dbReference type="SUPFAM" id="SSF54995">
    <property type="entry name" value="Ribosomal protein S6"/>
    <property type="match status" value="1"/>
</dbReference>
<dbReference type="NCBIfam" id="TIGR00166">
    <property type="entry name" value="S6"/>
    <property type="match status" value="1"/>
</dbReference>
<sequence>MIGVMRPYELMMMFSPDYTEAEVKKYTEKIKKFLTDKKATNIKADFWGKRDLAYKIRQFTQAYYVVLTFNGSPSLSPELKEFLKLEEEVFRYLLTIREDEIKKPKKVQAK</sequence>
<evidence type="ECO:0000256" key="1">
    <source>
        <dbReference type="ARBA" id="ARBA00009512"/>
    </source>
</evidence>
<dbReference type="GO" id="GO:0070181">
    <property type="term" value="F:small ribosomal subunit rRNA binding"/>
    <property type="evidence" value="ECO:0007669"/>
    <property type="project" value="TreeGrafter"/>
</dbReference>
<comment type="similarity">
    <text evidence="1 7">Belongs to the bacterial ribosomal protein bS6 family.</text>
</comment>
<dbReference type="AlphaFoldDB" id="A0A7V5J1F4"/>
<evidence type="ECO:0000313" key="8">
    <source>
        <dbReference type="EMBL" id="HHH14145.1"/>
    </source>
</evidence>
<dbReference type="InterPro" id="IPR020814">
    <property type="entry name" value="Ribosomal_S6_plastid/chlpt"/>
</dbReference>
<dbReference type="EMBL" id="DRNS01000027">
    <property type="protein sequence ID" value="HHH14145.1"/>
    <property type="molecule type" value="Genomic_DNA"/>
</dbReference>
<evidence type="ECO:0000256" key="4">
    <source>
        <dbReference type="ARBA" id="ARBA00022980"/>
    </source>
</evidence>
<proteinExistence type="inferred from homology"/>
<evidence type="ECO:0000256" key="5">
    <source>
        <dbReference type="ARBA" id="ARBA00023274"/>
    </source>
</evidence>
<evidence type="ECO:0000256" key="7">
    <source>
        <dbReference type="HAMAP-Rule" id="MF_00360"/>
    </source>
</evidence>
<comment type="caution">
    <text evidence="8">The sequence shown here is derived from an EMBL/GenBank/DDBJ whole genome shotgun (WGS) entry which is preliminary data.</text>
</comment>
<dbReference type="CDD" id="cd00473">
    <property type="entry name" value="bS6"/>
    <property type="match status" value="1"/>
</dbReference>
<dbReference type="GO" id="GO:0005737">
    <property type="term" value="C:cytoplasm"/>
    <property type="evidence" value="ECO:0007669"/>
    <property type="project" value="UniProtKB-ARBA"/>
</dbReference>
<dbReference type="Gene3D" id="3.30.70.60">
    <property type="match status" value="1"/>
</dbReference>
<evidence type="ECO:0000256" key="2">
    <source>
        <dbReference type="ARBA" id="ARBA00022730"/>
    </source>
</evidence>
<dbReference type="InterPro" id="IPR000529">
    <property type="entry name" value="Ribosomal_bS6"/>
</dbReference>
<dbReference type="PROSITE" id="PS01048">
    <property type="entry name" value="RIBOSOMAL_S6"/>
    <property type="match status" value="1"/>
</dbReference>
<comment type="function">
    <text evidence="7">Binds together with bS18 to 16S ribosomal RNA.</text>
</comment>
<dbReference type="PANTHER" id="PTHR21011:SF1">
    <property type="entry name" value="SMALL RIBOSOMAL SUBUNIT PROTEIN BS6M"/>
    <property type="match status" value="1"/>
</dbReference>
<keyword evidence="3 7" id="KW-0694">RNA-binding</keyword>
<dbReference type="Pfam" id="PF01250">
    <property type="entry name" value="Ribosomal_S6"/>
    <property type="match status" value="1"/>
</dbReference>
<gene>
    <name evidence="7 8" type="primary">rpsF</name>
    <name evidence="8" type="ORF">ENJ78_00370</name>
</gene>
<dbReference type="GO" id="GO:0003735">
    <property type="term" value="F:structural constituent of ribosome"/>
    <property type="evidence" value="ECO:0007669"/>
    <property type="project" value="InterPro"/>
</dbReference>
<dbReference type="HAMAP" id="MF_00360">
    <property type="entry name" value="Ribosomal_bS6"/>
    <property type="match status" value="1"/>
</dbReference>
<dbReference type="GO" id="GO:1990904">
    <property type="term" value="C:ribonucleoprotein complex"/>
    <property type="evidence" value="ECO:0007669"/>
    <property type="project" value="UniProtKB-KW"/>
</dbReference>
<dbReference type="GO" id="GO:0006412">
    <property type="term" value="P:translation"/>
    <property type="evidence" value="ECO:0007669"/>
    <property type="project" value="UniProtKB-UniRule"/>
</dbReference>
<reference evidence="8" key="1">
    <citation type="journal article" date="2020" name="mSystems">
        <title>Genome- and Community-Level Interaction Insights into Carbon Utilization and Element Cycling Functions of Hydrothermarchaeota in Hydrothermal Sediment.</title>
        <authorList>
            <person name="Zhou Z."/>
            <person name="Liu Y."/>
            <person name="Xu W."/>
            <person name="Pan J."/>
            <person name="Luo Z.H."/>
            <person name="Li M."/>
        </authorList>
    </citation>
    <scope>NUCLEOTIDE SEQUENCE [LARGE SCALE GENOMIC DNA]</scope>
    <source>
        <strain evidence="8">HyVt-517</strain>
    </source>
</reference>
<evidence type="ECO:0000256" key="3">
    <source>
        <dbReference type="ARBA" id="ARBA00022884"/>
    </source>
</evidence>
<evidence type="ECO:0000256" key="6">
    <source>
        <dbReference type="ARBA" id="ARBA00035294"/>
    </source>
</evidence>
<name>A0A7V5J1F4_UNCKA</name>
<accession>A0A7V5J1F4</accession>